<proteinExistence type="predicted"/>
<dbReference type="PANTHER" id="PTHR33981">
    <property type="entry name" value="EXPRESSED PROTEIN"/>
    <property type="match status" value="1"/>
</dbReference>
<organism evidence="4 5">
    <name type="scientific">Sphagnum troendelagicum</name>
    <dbReference type="NCBI Taxonomy" id="128251"/>
    <lineage>
        <taxon>Eukaryota</taxon>
        <taxon>Viridiplantae</taxon>
        <taxon>Streptophyta</taxon>
        <taxon>Embryophyta</taxon>
        <taxon>Bryophyta</taxon>
        <taxon>Sphagnophytina</taxon>
        <taxon>Sphagnopsida</taxon>
        <taxon>Sphagnales</taxon>
        <taxon>Sphagnaceae</taxon>
        <taxon>Sphagnum</taxon>
    </lineage>
</organism>
<feature type="domain" description="Hsps-like putative alpha-crystallin-like" evidence="2">
    <location>
        <begin position="384"/>
        <end position="492"/>
    </location>
</feature>
<feature type="region of interest" description="Disordered" evidence="1">
    <location>
        <begin position="17"/>
        <end position="39"/>
    </location>
</feature>
<evidence type="ECO:0000259" key="2">
    <source>
        <dbReference type="Pfam" id="PF26144"/>
    </source>
</evidence>
<reference evidence="4" key="1">
    <citation type="submission" date="2024-02" db="EMBL/GenBank/DDBJ databases">
        <authorList>
            <consortium name="ELIXIR-Norway"/>
            <consortium name="Elixir Norway"/>
        </authorList>
    </citation>
    <scope>NUCLEOTIDE SEQUENCE</scope>
</reference>
<name>A0ABP0TK89_9BRYO</name>
<evidence type="ECO:0000256" key="1">
    <source>
        <dbReference type="SAM" id="MobiDB-lite"/>
    </source>
</evidence>
<gene>
    <name evidence="4" type="ORF">CSSPTR1EN2_LOCUS4408</name>
</gene>
<dbReference type="Pfam" id="PF26145">
    <property type="entry name" value="DUF8041"/>
    <property type="match status" value="1"/>
</dbReference>
<evidence type="ECO:0000259" key="3">
    <source>
        <dbReference type="Pfam" id="PF26145"/>
    </source>
</evidence>
<accession>A0ABP0TK89</accession>
<feature type="domain" description="DUF8041" evidence="3">
    <location>
        <begin position="84"/>
        <end position="252"/>
    </location>
</feature>
<dbReference type="EMBL" id="OZ019904">
    <property type="protein sequence ID" value="CAK9198381.1"/>
    <property type="molecule type" value="Genomic_DNA"/>
</dbReference>
<sequence>MEDHPLLTTLSMDSFAHEMSESSQRTGGLGGGPPDINLPLSVEISPSDSSWGSKPSDLLDVGLLTSQNPDLGSLSTSYKAKRWVRRGDTIWGAWFFFNHYFRPALTEDCQNKLNKRDDALQQQLVPLDKSDLRLDLFLVQHDMENMYMWTFKERPENALGKMQLRSYMNGHARFGDPQFPFSVDKGFARSHRMQRKHYRGLSNPQCVHGVEAVRSPDLSNVADDDKRRWMQLTGRDLNFLIAPEAAAFSEWRNIASADFVDSEQMSLPSLSKTPNGIVMKHSSSKLAKRNGSSLNLTCHQLPSPLTTSGDSLSLNPGGKKTKLCSLLNTGLLPPCDNVELECCVPVVNYAGMEKQTGGGAAHGFEPWWLPDFSGVMKQVCGGPVTAAKSIYEDDKGYLIMVSLPFTDMRQLRVSWRNTVTHGVVKIHCISTARTPCVIRGDRTFTLTDTNPEHCPPGEFVREIGLTTRIPENAELKAFYAEACAGLEIMVPKHHLFSEEREVRVFLPAQMGQTEALLL</sequence>
<dbReference type="InterPro" id="IPR058937">
    <property type="entry name" value="ACL_Hsps-like_put"/>
</dbReference>
<dbReference type="Pfam" id="PF26144">
    <property type="entry name" value="ACL_Hsps-like"/>
    <property type="match status" value="1"/>
</dbReference>
<evidence type="ECO:0000313" key="4">
    <source>
        <dbReference type="EMBL" id="CAK9198381.1"/>
    </source>
</evidence>
<dbReference type="Proteomes" id="UP001497512">
    <property type="component" value="Chromosome 12"/>
</dbReference>
<dbReference type="InterPro" id="IPR058354">
    <property type="entry name" value="DUF8041"/>
</dbReference>
<dbReference type="PANTHER" id="PTHR33981:SF3">
    <property type="entry name" value="EXPRESSED PROTEIN"/>
    <property type="match status" value="1"/>
</dbReference>
<evidence type="ECO:0000313" key="5">
    <source>
        <dbReference type="Proteomes" id="UP001497512"/>
    </source>
</evidence>
<keyword evidence="5" id="KW-1185">Reference proteome</keyword>
<protein>
    <submittedName>
        <fullName evidence="4">Uncharacterized protein</fullName>
    </submittedName>
</protein>